<protein>
    <submittedName>
        <fullName evidence="6">ABC transporter ATP-binding protein</fullName>
    </submittedName>
</protein>
<dbReference type="SMART" id="SM00382">
    <property type="entry name" value="AAA"/>
    <property type="match status" value="1"/>
</dbReference>
<dbReference type="SUPFAM" id="SSF52540">
    <property type="entry name" value="P-loop containing nucleoside triphosphate hydrolases"/>
    <property type="match status" value="1"/>
</dbReference>
<dbReference type="Proteomes" id="UP001597451">
    <property type="component" value="Unassembled WGS sequence"/>
</dbReference>
<reference evidence="7" key="1">
    <citation type="journal article" date="2019" name="Int. J. Syst. Evol. Microbiol.">
        <title>The Global Catalogue of Microorganisms (GCM) 10K type strain sequencing project: providing services to taxonomists for standard genome sequencing and annotation.</title>
        <authorList>
            <consortium name="The Broad Institute Genomics Platform"/>
            <consortium name="The Broad Institute Genome Sequencing Center for Infectious Disease"/>
            <person name="Wu L."/>
            <person name="Ma J."/>
        </authorList>
    </citation>
    <scope>NUCLEOTIDE SEQUENCE [LARGE SCALE GENOMIC DNA]</scope>
    <source>
        <strain evidence="7">TISTR 1858</strain>
    </source>
</reference>
<proteinExistence type="inferred from homology"/>
<feature type="domain" description="ABC transporter" evidence="5">
    <location>
        <begin position="14"/>
        <end position="264"/>
    </location>
</feature>
<comment type="caution">
    <text evidence="6">The sequence shown here is derived from an EMBL/GenBank/DDBJ whole genome shotgun (WGS) entry which is preliminary data.</text>
</comment>
<evidence type="ECO:0000256" key="4">
    <source>
        <dbReference type="ARBA" id="ARBA00022840"/>
    </source>
</evidence>
<dbReference type="PANTHER" id="PTHR43776:SF8">
    <property type="entry name" value="ABC TRANSPORTER, ATP-BINDING PROTEIN"/>
    <property type="match status" value="1"/>
</dbReference>
<gene>
    <name evidence="6" type="ORF">ACFSUN_12500</name>
</gene>
<evidence type="ECO:0000256" key="3">
    <source>
        <dbReference type="ARBA" id="ARBA00022741"/>
    </source>
</evidence>
<dbReference type="NCBIfam" id="NF008453">
    <property type="entry name" value="PRK11308.1"/>
    <property type="match status" value="1"/>
</dbReference>
<dbReference type="InterPro" id="IPR003593">
    <property type="entry name" value="AAA+_ATPase"/>
</dbReference>
<dbReference type="PANTHER" id="PTHR43776">
    <property type="entry name" value="TRANSPORT ATP-BINDING PROTEIN"/>
    <property type="match status" value="1"/>
</dbReference>
<dbReference type="RefSeq" id="WP_379562391.1">
    <property type="nucleotide sequence ID" value="NZ_JBHUMX010000036.1"/>
</dbReference>
<dbReference type="Pfam" id="PF08352">
    <property type="entry name" value="oligo_HPY"/>
    <property type="match status" value="1"/>
</dbReference>
<name>A0ABW5Q2I0_9BACI</name>
<evidence type="ECO:0000256" key="1">
    <source>
        <dbReference type="ARBA" id="ARBA00005417"/>
    </source>
</evidence>
<keyword evidence="4 6" id="KW-0067">ATP-binding</keyword>
<dbReference type="InterPro" id="IPR003439">
    <property type="entry name" value="ABC_transporter-like_ATP-bd"/>
</dbReference>
<dbReference type="NCBIfam" id="TIGR01727">
    <property type="entry name" value="oligo_HPY"/>
    <property type="match status" value="1"/>
</dbReference>
<evidence type="ECO:0000313" key="7">
    <source>
        <dbReference type="Proteomes" id="UP001597451"/>
    </source>
</evidence>
<keyword evidence="3" id="KW-0547">Nucleotide-binding</keyword>
<dbReference type="InterPro" id="IPR050319">
    <property type="entry name" value="ABC_transp_ATP-bind"/>
</dbReference>
<comment type="similarity">
    <text evidence="1">Belongs to the ABC transporter superfamily.</text>
</comment>
<evidence type="ECO:0000256" key="2">
    <source>
        <dbReference type="ARBA" id="ARBA00022448"/>
    </source>
</evidence>
<keyword evidence="7" id="KW-1185">Reference proteome</keyword>
<organism evidence="6 7">
    <name type="scientific">Oceanobacillus kapialis</name>
    <dbReference type="NCBI Taxonomy" id="481353"/>
    <lineage>
        <taxon>Bacteria</taxon>
        <taxon>Bacillati</taxon>
        <taxon>Bacillota</taxon>
        <taxon>Bacilli</taxon>
        <taxon>Bacillales</taxon>
        <taxon>Bacillaceae</taxon>
        <taxon>Oceanobacillus</taxon>
    </lineage>
</organism>
<dbReference type="PROSITE" id="PS00211">
    <property type="entry name" value="ABC_TRANSPORTER_1"/>
    <property type="match status" value="1"/>
</dbReference>
<dbReference type="CDD" id="cd03257">
    <property type="entry name" value="ABC_NikE_OppD_transporters"/>
    <property type="match status" value="1"/>
</dbReference>
<dbReference type="InterPro" id="IPR027417">
    <property type="entry name" value="P-loop_NTPase"/>
</dbReference>
<dbReference type="InterPro" id="IPR013563">
    <property type="entry name" value="Oligopep_ABC_C"/>
</dbReference>
<dbReference type="PROSITE" id="PS50893">
    <property type="entry name" value="ABC_TRANSPORTER_2"/>
    <property type="match status" value="1"/>
</dbReference>
<dbReference type="Pfam" id="PF00005">
    <property type="entry name" value="ABC_tran"/>
    <property type="match status" value="1"/>
</dbReference>
<accession>A0ABW5Q2I0</accession>
<evidence type="ECO:0000313" key="6">
    <source>
        <dbReference type="EMBL" id="MFD2629600.1"/>
    </source>
</evidence>
<dbReference type="EMBL" id="JBHUMX010000036">
    <property type="protein sequence ID" value="MFD2629600.1"/>
    <property type="molecule type" value="Genomic_DNA"/>
</dbReference>
<dbReference type="InterPro" id="IPR017871">
    <property type="entry name" value="ABC_transporter-like_CS"/>
</dbReference>
<sequence>MTTKQKANTDTPILSVQNIKKYFPIKGGVLKRTVGHIKAVDDISLSIKKGETLGIVGESGSGKSTLGRVILKLLQATEGDIHYNGTNITTMKRNHFRPYRRNMQMVFQDPFGSLNSKMSVAELVEEPLLVQTTLSKKERQVKAVEFIEKVGLRAEDRLKYPHEFSGGQRQRISIARALITNPEFVVCDEPVSALDISIQAQVLNLMKDLQEELGLTYLFISHDLSVVKHISDRIAVMYLGKIVEVAPTTKLFQEPVHPYTQALLSSIPTINKEKTDNPAVKLTGDIPSPANPPSGCAFRTRCPFAHDRCEKETPQLAEVGADHEVSCHLHH</sequence>
<dbReference type="Gene3D" id="3.40.50.300">
    <property type="entry name" value="P-loop containing nucleotide triphosphate hydrolases"/>
    <property type="match status" value="1"/>
</dbReference>
<dbReference type="GO" id="GO:0005524">
    <property type="term" value="F:ATP binding"/>
    <property type="evidence" value="ECO:0007669"/>
    <property type="project" value="UniProtKB-KW"/>
</dbReference>
<keyword evidence="2" id="KW-0813">Transport</keyword>
<evidence type="ECO:0000259" key="5">
    <source>
        <dbReference type="PROSITE" id="PS50893"/>
    </source>
</evidence>